<organism evidence="3">
    <name type="scientific">Caenorhabditis brenneri</name>
    <name type="common">Nematode worm</name>
    <dbReference type="NCBI Taxonomy" id="135651"/>
    <lineage>
        <taxon>Eukaryota</taxon>
        <taxon>Metazoa</taxon>
        <taxon>Ecdysozoa</taxon>
        <taxon>Nematoda</taxon>
        <taxon>Chromadorea</taxon>
        <taxon>Rhabditida</taxon>
        <taxon>Rhabditina</taxon>
        <taxon>Rhabditomorpha</taxon>
        <taxon>Rhabditoidea</taxon>
        <taxon>Rhabditidae</taxon>
        <taxon>Peloderinae</taxon>
        <taxon>Caenorhabditis</taxon>
    </lineage>
</organism>
<dbReference type="Pfam" id="PF07735">
    <property type="entry name" value="FBA_2"/>
    <property type="match status" value="1"/>
</dbReference>
<gene>
    <name evidence="2" type="ORF">CAEBREN_19761</name>
</gene>
<dbReference type="InterPro" id="IPR012885">
    <property type="entry name" value="F-box_Sdz-33"/>
</dbReference>
<dbReference type="Proteomes" id="UP000008068">
    <property type="component" value="Unassembled WGS sequence"/>
</dbReference>
<evidence type="ECO:0000259" key="1">
    <source>
        <dbReference type="Pfam" id="PF07735"/>
    </source>
</evidence>
<accession>G0N3N2</accession>
<sequence length="278" mass="32878">MVENQVTPAYAYFSKKPPSELLRLLERVIDLFKNSTIHLDFDSRFWTRHDFISSFNWFIENPSEVPYVSMTCSHAEGVQFFLENYKKPSKKLRLVLDYENDEELELPDNLETTLFEEVEIHNSNSVNFNFYNIFSCSTLDCYEAQLTNQDLNTFIKNWQLGLTNSHWRSVYIEMSELIKLQDVLNGISATYRDPRTVKRQVSTAKESCWIFGGIDIQKHDGSATATIQWMDHKVENEDSEVPNKLIEEYERNNGIILDEENELRLLRYPQAEFFMYIW</sequence>
<name>G0N3N2_CAEBE</name>
<feature type="domain" description="Sdz-33 F-box" evidence="1">
    <location>
        <begin position="115"/>
        <end position="167"/>
    </location>
</feature>
<dbReference type="InParanoid" id="G0N3N2"/>
<dbReference type="eggNOG" id="ENOG502TJTG">
    <property type="taxonomic scope" value="Eukaryota"/>
</dbReference>
<dbReference type="PANTHER" id="PTHR21503">
    <property type="entry name" value="F-BOX-CONTAINING HYPOTHETICAL PROTEIN C.ELEGANS"/>
    <property type="match status" value="1"/>
</dbReference>
<dbReference type="HOGENOM" id="CLU_1001941_0_0_1"/>
<protein>
    <recommendedName>
        <fullName evidence="1">Sdz-33 F-box domain-containing protein</fullName>
    </recommendedName>
</protein>
<reference evidence="3" key="1">
    <citation type="submission" date="2011-07" db="EMBL/GenBank/DDBJ databases">
        <authorList>
            <consortium name="Caenorhabditis brenneri Sequencing and Analysis Consortium"/>
            <person name="Wilson R.K."/>
        </authorList>
    </citation>
    <scope>NUCLEOTIDE SEQUENCE [LARGE SCALE GENOMIC DNA]</scope>
    <source>
        <strain evidence="3">PB2801</strain>
    </source>
</reference>
<evidence type="ECO:0000313" key="2">
    <source>
        <dbReference type="EMBL" id="EGT51793.1"/>
    </source>
</evidence>
<dbReference type="OrthoDB" id="5907291at2759"/>
<dbReference type="EMBL" id="GL379835">
    <property type="protein sequence ID" value="EGT51793.1"/>
    <property type="molecule type" value="Genomic_DNA"/>
</dbReference>
<dbReference type="AlphaFoldDB" id="G0N3N2"/>
<keyword evidence="3" id="KW-1185">Reference proteome</keyword>
<proteinExistence type="predicted"/>
<evidence type="ECO:0000313" key="3">
    <source>
        <dbReference type="Proteomes" id="UP000008068"/>
    </source>
</evidence>